<dbReference type="InterPro" id="IPR020635">
    <property type="entry name" value="Tyr_kinase_cat_dom"/>
</dbReference>
<dbReference type="InterPro" id="IPR000719">
    <property type="entry name" value="Prot_kinase_dom"/>
</dbReference>
<evidence type="ECO:0000313" key="5">
    <source>
        <dbReference type="WBParaSite" id="MBELARI_LOCUS16163"/>
    </source>
</evidence>
<name>A0AAF3EQ08_9BILA</name>
<keyword evidence="2" id="KW-0067">ATP-binding</keyword>
<dbReference type="AlphaFoldDB" id="A0AAF3EQ08"/>
<dbReference type="PANTHER" id="PTHR24418">
    <property type="entry name" value="TYROSINE-PROTEIN KINASE"/>
    <property type="match status" value="1"/>
</dbReference>
<keyword evidence="4" id="KW-1185">Reference proteome</keyword>
<keyword evidence="1" id="KW-0547">Nucleotide-binding</keyword>
<protein>
    <recommendedName>
        <fullName evidence="3">Protein kinase domain-containing protein</fullName>
    </recommendedName>
</protein>
<feature type="domain" description="Protein kinase" evidence="3">
    <location>
        <begin position="135"/>
        <end position="470"/>
    </location>
</feature>
<evidence type="ECO:0000256" key="2">
    <source>
        <dbReference type="ARBA" id="ARBA00022840"/>
    </source>
</evidence>
<evidence type="ECO:0000259" key="3">
    <source>
        <dbReference type="PROSITE" id="PS50011"/>
    </source>
</evidence>
<evidence type="ECO:0000256" key="1">
    <source>
        <dbReference type="ARBA" id="ARBA00022741"/>
    </source>
</evidence>
<dbReference type="PROSITE" id="PS00109">
    <property type="entry name" value="PROTEIN_KINASE_TYR"/>
    <property type="match status" value="1"/>
</dbReference>
<dbReference type="Gene3D" id="1.10.510.10">
    <property type="entry name" value="Transferase(Phosphotransferase) domain 1"/>
    <property type="match status" value="2"/>
</dbReference>
<dbReference type="SMART" id="SM00219">
    <property type="entry name" value="TyrKc"/>
    <property type="match status" value="1"/>
</dbReference>
<accession>A0AAF3EQ08</accession>
<sequence length="524" mass="60367">MFTSSPSSSSSRSFRQVVKVIADFDKEVSEILEHRLLHLEIDDLIQLTEERSSDKHVDYWKIHVKKGPEWKLHYFLKEGEWFETVEHLLNFYQNAPLPKEIGQSNILTLPVQVSTWNQEMRPDLGQLWRIKYEHLSIMKKENEGHYGEVFCGQWNQSLVAIKKPKVRSYPLTEKEKSSFAREARHLKSLNHPNIVLFYGISEYNDIPCMVTEFLENGDLRAFMKSRQEMGIYEIWSVLIQIASGMDYLETRPVPIIHRDLAARNVLIGSIVDGNPLVKISDFGLARELLDKNYYRSNECPFQWCPPETLDTGYFSRGSDMWSFGVICSGMKYLHSRGILHGHLSAANCLMGDPDLAPLVQISDYHRSYEPIGSAKDFQLRWCSIETIKTKVKTFQNDIWSFGVVIWEVFSYGATPYKGIQVNALLSSLKGGSRLERPSKCPKDIYERIMMKCFKEKPLTRPDFGNLELMLMESRKNWQHIVDGKGAISMRLFLVLFILLIVCDPGVVAELRVESGHARKATLLA</sequence>
<dbReference type="InterPro" id="IPR011009">
    <property type="entry name" value="Kinase-like_dom_sf"/>
</dbReference>
<reference evidence="5" key="1">
    <citation type="submission" date="2024-02" db="UniProtKB">
        <authorList>
            <consortium name="WormBaseParasite"/>
        </authorList>
    </citation>
    <scope>IDENTIFICATION</scope>
</reference>
<dbReference type="PRINTS" id="PR00109">
    <property type="entry name" value="TYRKINASE"/>
</dbReference>
<dbReference type="GO" id="GO:0004713">
    <property type="term" value="F:protein tyrosine kinase activity"/>
    <property type="evidence" value="ECO:0007669"/>
    <property type="project" value="InterPro"/>
</dbReference>
<dbReference type="PROSITE" id="PS50011">
    <property type="entry name" value="PROTEIN_KINASE_DOM"/>
    <property type="match status" value="1"/>
</dbReference>
<dbReference type="GO" id="GO:0005524">
    <property type="term" value="F:ATP binding"/>
    <property type="evidence" value="ECO:0007669"/>
    <property type="project" value="UniProtKB-KW"/>
</dbReference>
<evidence type="ECO:0000313" key="4">
    <source>
        <dbReference type="Proteomes" id="UP000887575"/>
    </source>
</evidence>
<dbReference type="InterPro" id="IPR008266">
    <property type="entry name" value="Tyr_kinase_AS"/>
</dbReference>
<dbReference type="InterPro" id="IPR050198">
    <property type="entry name" value="Non-receptor_tyrosine_kinases"/>
</dbReference>
<dbReference type="Proteomes" id="UP000887575">
    <property type="component" value="Unassembled WGS sequence"/>
</dbReference>
<dbReference type="WBParaSite" id="MBELARI_LOCUS16163">
    <property type="protein sequence ID" value="MBELARI_LOCUS16163"/>
    <property type="gene ID" value="MBELARI_LOCUS16163"/>
</dbReference>
<dbReference type="SUPFAM" id="SSF56112">
    <property type="entry name" value="Protein kinase-like (PK-like)"/>
    <property type="match status" value="2"/>
</dbReference>
<dbReference type="Pfam" id="PF07714">
    <property type="entry name" value="PK_Tyr_Ser-Thr"/>
    <property type="match status" value="1"/>
</dbReference>
<dbReference type="CDD" id="cd00192">
    <property type="entry name" value="PTKc"/>
    <property type="match status" value="1"/>
</dbReference>
<proteinExistence type="predicted"/>
<organism evidence="4 5">
    <name type="scientific">Mesorhabditis belari</name>
    <dbReference type="NCBI Taxonomy" id="2138241"/>
    <lineage>
        <taxon>Eukaryota</taxon>
        <taxon>Metazoa</taxon>
        <taxon>Ecdysozoa</taxon>
        <taxon>Nematoda</taxon>
        <taxon>Chromadorea</taxon>
        <taxon>Rhabditida</taxon>
        <taxon>Rhabditina</taxon>
        <taxon>Rhabditomorpha</taxon>
        <taxon>Rhabditoidea</taxon>
        <taxon>Rhabditidae</taxon>
        <taxon>Mesorhabditinae</taxon>
        <taxon>Mesorhabditis</taxon>
    </lineage>
</organism>
<dbReference type="InterPro" id="IPR001245">
    <property type="entry name" value="Ser-Thr/Tyr_kinase_cat_dom"/>
</dbReference>